<dbReference type="PROSITE" id="PS00092">
    <property type="entry name" value="N6_MTASE"/>
    <property type="match status" value="1"/>
</dbReference>
<dbReference type="InterPro" id="IPR002052">
    <property type="entry name" value="DNA_methylase_N6_adenine_CS"/>
</dbReference>
<evidence type="ECO:0000256" key="4">
    <source>
        <dbReference type="ARBA" id="ARBA00022691"/>
    </source>
</evidence>
<evidence type="ECO:0000256" key="1">
    <source>
        <dbReference type="ARBA" id="ARBA00012771"/>
    </source>
</evidence>
<proteinExistence type="predicted"/>
<gene>
    <name evidence="7" type="primary">prmC</name>
    <name evidence="7" type="ORF">ACFS7Y_14965</name>
</gene>
<sequence length="287" mass="33159">MKDYQAWADEYSKQLATLYDADESKQLFLLAYSFISHKKPLHYALERHMPVADDIANQFLHMLQELQRGRPIQHIIGEADFFGLRFKVNEHTLIPRTETEELVDWIMKEYGNTRDLSILDIGTGSGSIAITLSKHLPHARVEALDISKDAIAVARDNAARLGVQVNFIEADVLEWDSFMQDSQRYTVIVSNPPYITPNEQAQMHINVLQYEPHSALFVEEHNPLLFYNVAADLAKKHMEHQGALFFEINQYLGQQTLDLLRKKGFEDVRLRKDLNNVDRMICAKMIF</sequence>
<dbReference type="GO" id="GO:0032259">
    <property type="term" value="P:methylation"/>
    <property type="evidence" value="ECO:0007669"/>
    <property type="project" value="UniProtKB-KW"/>
</dbReference>
<dbReference type="CDD" id="cd02440">
    <property type="entry name" value="AdoMet_MTases"/>
    <property type="match status" value="1"/>
</dbReference>
<keyword evidence="2 7" id="KW-0489">Methyltransferase</keyword>
<dbReference type="GO" id="GO:0102559">
    <property type="term" value="F:peptide chain release factor N(5)-glutamine methyltransferase activity"/>
    <property type="evidence" value="ECO:0007669"/>
    <property type="project" value="UniProtKB-EC"/>
</dbReference>
<dbReference type="Gene3D" id="3.40.50.150">
    <property type="entry name" value="Vaccinia Virus protein VP39"/>
    <property type="match status" value="1"/>
</dbReference>
<name>A0ABW6BGP1_9SPHI</name>
<dbReference type="InterPro" id="IPR029063">
    <property type="entry name" value="SAM-dependent_MTases_sf"/>
</dbReference>
<dbReference type="EC" id="2.1.1.297" evidence="1"/>
<evidence type="ECO:0000256" key="5">
    <source>
        <dbReference type="ARBA" id="ARBA00048391"/>
    </source>
</evidence>
<accession>A0ABW6BGP1</accession>
<dbReference type="NCBIfam" id="TIGR03534">
    <property type="entry name" value="RF_mod_PrmC"/>
    <property type="match status" value="1"/>
</dbReference>
<evidence type="ECO:0000259" key="6">
    <source>
        <dbReference type="Pfam" id="PF05175"/>
    </source>
</evidence>
<reference evidence="8" key="1">
    <citation type="journal article" date="2019" name="Int. J. Syst. Evol. Microbiol.">
        <title>The Global Catalogue of Microorganisms (GCM) 10K type strain sequencing project: providing services to taxonomists for standard genome sequencing and annotation.</title>
        <authorList>
            <consortium name="The Broad Institute Genomics Platform"/>
            <consortium name="The Broad Institute Genome Sequencing Center for Infectious Disease"/>
            <person name="Wu L."/>
            <person name="Ma J."/>
        </authorList>
    </citation>
    <scope>NUCLEOTIDE SEQUENCE [LARGE SCALE GENOMIC DNA]</scope>
    <source>
        <strain evidence="8">KCTC 22814</strain>
    </source>
</reference>
<organism evidence="7 8">
    <name type="scientific">Sphingobacterium bambusae</name>
    <dbReference type="NCBI Taxonomy" id="662858"/>
    <lineage>
        <taxon>Bacteria</taxon>
        <taxon>Pseudomonadati</taxon>
        <taxon>Bacteroidota</taxon>
        <taxon>Sphingobacteriia</taxon>
        <taxon>Sphingobacteriales</taxon>
        <taxon>Sphingobacteriaceae</taxon>
        <taxon>Sphingobacterium</taxon>
    </lineage>
</organism>
<evidence type="ECO:0000256" key="2">
    <source>
        <dbReference type="ARBA" id="ARBA00022603"/>
    </source>
</evidence>
<protein>
    <recommendedName>
        <fullName evidence="1">peptide chain release factor N(5)-glutamine methyltransferase</fullName>
        <ecNumber evidence="1">2.1.1.297</ecNumber>
    </recommendedName>
</protein>
<dbReference type="InterPro" id="IPR019874">
    <property type="entry name" value="RF_methyltr_PrmC"/>
</dbReference>
<dbReference type="Gene3D" id="1.10.8.10">
    <property type="entry name" value="DNA helicase RuvA subunit, C-terminal domain"/>
    <property type="match status" value="1"/>
</dbReference>
<dbReference type="Proteomes" id="UP001597525">
    <property type="component" value="Unassembled WGS sequence"/>
</dbReference>
<feature type="domain" description="Methyltransferase small" evidence="6">
    <location>
        <begin position="114"/>
        <end position="200"/>
    </location>
</feature>
<keyword evidence="4" id="KW-0949">S-adenosyl-L-methionine</keyword>
<evidence type="ECO:0000256" key="3">
    <source>
        <dbReference type="ARBA" id="ARBA00022679"/>
    </source>
</evidence>
<evidence type="ECO:0000313" key="8">
    <source>
        <dbReference type="Proteomes" id="UP001597525"/>
    </source>
</evidence>
<comment type="caution">
    <text evidence="7">The sequence shown here is derived from an EMBL/GenBank/DDBJ whole genome shotgun (WGS) entry which is preliminary data.</text>
</comment>
<keyword evidence="3 7" id="KW-0808">Transferase</keyword>
<evidence type="ECO:0000313" key="7">
    <source>
        <dbReference type="EMBL" id="MFD2968700.1"/>
    </source>
</evidence>
<dbReference type="InterPro" id="IPR004556">
    <property type="entry name" value="HemK-like"/>
</dbReference>
<dbReference type="PANTHER" id="PTHR18895:SF74">
    <property type="entry name" value="MTRF1L RELEASE FACTOR GLUTAMINE METHYLTRANSFERASE"/>
    <property type="match status" value="1"/>
</dbReference>
<dbReference type="SUPFAM" id="SSF53335">
    <property type="entry name" value="S-adenosyl-L-methionine-dependent methyltransferases"/>
    <property type="match status" value="1"/>
</dbReference>
<dbReference type="InterPro" id="IPR050320">
    <property type="entry name" value="N5-glutamine_MTase"/>
</dbReference>
<dbReference type="NCBIfam" id="TIGR00536">
    <property type="entry name" value="hemK_fam"/>
    <property type="match status" value="1"/>
</dbReference>
<dbReference type="Pfam" id="PF05175">
    <property type="entry name" value="MTS"/>
    <property type="match status" value="1"/>
</dbReference>
<dbReference type="RefSeq" id="WP_320185365.1">
    <property type="nucleotide sequence ID" value="NZ_CP138332.1"/>
</dbReference>
<keyword evidence="8" id="KW-1185">Reference proteome</keyword>
<dbReference type="InterPro" id="IPR007848">
    <property type="entry name" value="Small_mtfrase_dom"/>
</dbReference>
<dbReference type="EMBL" id="JBHUPB010000009">
    <property type="protein sequence ID" value="MFD2968700.1"/>
    <property type="molecule type" value="Genomic_DNA"/>
</dbReference>
<dbReference type="PANTHER" id="PTHR18895">
    <property type="entry name" value="HEMK METHYLTRANSFERASE"/>
    <property type="match status" value="1"/>
</dbReference>
<comment type="catalytic activity">
    <reaction evidence="5">
        <text>L-glutaminyl-[peptide chain release factor] + S-adenosyl-L-methionine = N(5)-methyl-L-glutaminyl-[peptide chain release factor] + S-adenosyl-L-homocysteine + H(+)</text>
        <dbReference type="Rhea" id="RHEA:42896"/>
        <dbReference type="Rhea" id="RHEA-COMP:10271"/>
        <dbReference type="Rhea" id="RHEA-COMP:10272"/>
        <dbReference type="ChEBI" id="CHEBI:15378"/>
        <dbReference type="ChEBI" id="CHEBI:30011"/>
        <dbReference type="ChEBI" id="CHEBI:57856"/>
        <dbReference type="ChEBI" id="CHEBI:59789"/>
        <dbReference type="ChEBI" id="CHEBI:61891"/>
        <dbReference type="EC" id="2.1.1.297"/>
    </reaction>
</comment>